<evidence type="ECO:0000256" key="9">
    <source>
        <dbReference type="ARBA" id="ARBA00022927"/>
    </source>
</evidence>
<evidence type="ECO:0000313" key="16">
    <source>
        <dbReference type="Proteomes" id="UP001434883"/>
    </source>
</evidence>
<keyword evidence="10 14" id="KW-1133">Transmembrane helix</keyword>
<keyword evidence="9" id="KW-0653">Protein transport</keyword>
<keyword evidence="8" id="KW-0931">ER-Golgi transport</keyword>
<keyword evidence="13" id="KW-0968">Cytoplasmic vesicle</keyword>
<keyword evidence="12" id="KW-0675">Receptor</keyword>
<evidence type="ECO:0000256" key="11">
    <source>
        <dbReference type="ARBA" id="ARBA00023136"/>
    </source>
</evidence>
<keyword evidence="5" id="KW-0813">Transport</keyword>
<reference evidence="15 16" key="1">
    <citation type="submission" date="2021-06" db="EMBL/GenBank/DDBJ databases">
        <authorList>
            <person name="Palmer J.M."/>
        </authorList>
    </citation>
    <scope>NUCLEOTIDE SEQUENCE [LARGE SCALE GENOMIC DNA]</scope>
    <source>
        <strain evidence="15 16">XC_2019</strain>
        <tissue evidence="15">Muscle</tissue>
    </source>
</reference>
<protein>
    <recommendedName>
        <fullName evidence="17">ER lumen protein-retaining receptor</fullName>
    </recommendedName>
</protein>
<evidence type="ECO:0000256" key="8">
    <source>
        <dbReference type="ARBA" id="ARBA00022892"/>
    </source>
</evidence>
<evidence type="ECO:0000256" key="6">
    <source>
        <dbReference type="ARBA" id="ARBA00022692"/>
    </source>
</evidence>
<keyword evidence="11 14" id="KW-0472">Membrane</keyword>
<comment type="subcellular location">
    <subcellularLocation>
        <location evidence="1">Cytoplasmic vesicle</location>
        <location evidence="1">COPI-coated vesicle membrane</location>
        <topology evidence="1">Multi-pass membrane protein</topology>
    </subcellularLocation>
    <subcellularLocation>
        <location evidence="2">Endoplasmic reticulum membrane</location>
        <topology evidence="2">Multi-pass membrane protein</topology>
    </subcellularLocation>
    <subcellularLocation>
        <location evidence="3">Golgi apparatus membrane</location>
        <topology evidence="3">Multi-pass membrane protein</topology>
    </subcellularLocation>
</comment>
<evidence type="ECO:0000256" key="12">
    <source>
        <dbReference type="ARBA" id="ARBA00023170"/>
    </source>
</evidence>
<dbReference type="PRINTS" id="PR00660">
    <property type="entry name" value="ERLUMENR"/>
</dbReference>
<evidence type="ECO:0000313" key="15">
    <source>
        <dbReference type="EMBL" id="MEQ2192865.1"/>
    </source>
</evidence>
<evidence type="ECO:0000256" key="5">
    <source>
        <dbReference type="ARBA" id="ARBA00022448"/>
    </source>
</evidence>
<comment type="caution">
    <text evidence="15">The sequence shown here is derived from an EMBL/GenBank/DDBJ whole genome shotgun (WGS) entry which is preliminary data.</text>
</comment>
<feature type="transmembrane region" description="Helical" evidence="14">
    <location>
        <begin position="62"/>
        <end position="79"/>
    </location>
</feature>
<evidence type="ECO:0000256" key="2">
    <source>
        <dbReference type="ARBA" id="ARBA00004477"/>
    </source>
</evidence>
<accession>A0ABV0QAM3</accession>
<comment type="similarity">
    <text evidence="4">Belongs to the ERD2 family.</text>
</comment>
<evidence type="ECO:0000256" key="14">
    <source>
        <dbReference type="SAM" id="Phobius"/>
    </source>
</evidence>
<dbReference type="Pfam" id="PF00810">
    <property type="entry name" value="ER_lumen_recept"/>
    <property type="match status" value="1"/>
</dbReference>
<evidence type="ECO:0000256" key="13">
    <source>
        <dbReference type="ARBA" id="ARBA00023329"/>
    </source>
</evidence>
<dbReference type="InterPro" id="IPR000133">
    <property type="entry name" value="ER_ret_rcpt"/>
</dbReference>
<keyword evidence="7" id="KW-0256">Endoplasmic reticulum</keyword>
<dbReference type="PROSITE" id="PS00951">
    <property type="entry name" value="ER_LUMEN_RECEPTOR_1"/>
    <property type="match status" value="1"/>
</dbReference>
<gene>
    <name evidence="15" type="ORF">XENOCAPTIV_018670</name>
</gene>
<name>A0ABV0QAM3_9TELE</name>
<keyword evidence="6 14" id="KW-0812">Transmembrane</keyword>
<evidence type="ECO:0000256" key="7">
    <source>
        <dbReference type="ARBA" id="ARBA00022824"/>
    </source>
</evidence>
<evidence type="ECO:0000256" key="10">
    <source>
        <dbReference type="ARBA" id="ARBA00022989"/>
    </source>
</evidence>
<keyword evidence="16" id="KW-1185">Reference proteome</keyword>
<dbReference type="PANTHER" id="PTHR10585">
    <property type="entry name" value="ER LUMEN PROTEIN RETAINING RECEPTOR"/>
    <property type="match status" value="1"/>
</dbReference>
<evidence type="ECO:0008006" key="17">
    <source>
        <dbReference type="Google" id="ProtNLM"/>
    </source>
</evidence>
<sequence>MNIFRLAGDVSHLVAILILLMKIWSSRSCAGISGKSQVLFALVFTTRYLDLFTVYISAYNSVMKVVFLALSYATVYLIYMRFKNTYNSENDTFRACKYFFKALDIPLSSLLHSDLVDLLHLPGVRCHNAPALHDHKDRRGGVHHHPLPVLPRPLQSPLHSQLGVALPHGGLLRPDRRRVRSRSDHFLLRLLLSLRHEGAPRKRKDEPADSGLDFKSVPAKVQRSFFAFPYSCT</sequence>
<organism evidence="15 16">
    <name type="scientific">Xenoophorus captivus</name>
    <dbReference type="NCBI Taxonomy" id="1517983"/>
    <lineage>
        <taxon>Eukaryota</taxon>
        <taxon>Metazoa</taxon>
        <taxon>Chordata</taxon>
        <taxon>Craniata</taxon>
        <taxon>Vertebrata</taxon>
        <taxon>Euteleostomi</taxon>
        <taxon>Actinopterygii</taxon>
        <taxon>Neopterygii</taxon>
        <taxon>Teleostei</taxon>
        <taxon>Neoteleostei</taxon>
        <taxon>Acanthomorphata</taxon>
        <taxon>Ovalentaria</taxon>
        <taxon>Atherinomorphae</taxon>
        <taxon>Cyprinodontiformes</taxon>
        <taxon>Goodeidae</taxon>
        <taxon>Xenoophorus</taxon>
    </lineage>
</organism>
<evidence type="ECO:0000256" key="1">
    <source>
        <dbReference type="ARBA" id="ARBA00004129"/>
    </source>
</evidence>
<proteinExistence type="inferred from homology"/>
<evidence type="ECO:0000256" key="3">
    <source>
        <dbReference type="ARBA" id="ARBA00004653"/>
    </source>
</evidence>
<feature type="transmembrane region" description="Helical" evidence="14">
    <location>
        <begin position="6"/>
        <end position="25"/>
    </location>
</feature>
<dbReference type="Proteomes" id="UP001434883">
    <property type="component" value="Unassembled WGS sequence"/>
</dbReference>
<evidence type="ECO:0000256" key="4">
    <source>
        <dbReference type="ARBA" id="ARBA00010120"/>
    </source>
</evidence>
<dbReference type="EMBL" id="JAHRIN010003925">
    <property type="protein sequence ID" value="MEQ2192865.1"/>
    <property type="molecule type" value="Genomic_DNA"/>
</dbReference>